<keyword evidence="19" id="KW-1185">Reference proteome</keyword>
<dbReference type="Gene3D" id="2.60.40.1460">
    <property type="entry name" value="Integrin domains. Chain A, domain 2"/>
    <property type="match status" value="1"/>
</dbReference>
<evidence type="ECO:0000256" key="5">
    <source>
        <dbReference type="ARBA" id="ARBA00022729"/>
    </source>
</evidence>
<keyword evidence="3 16" id="KW-0812">Transmembrane</keyword>
<reference evidence="18 19" key="1">
    <citation type="submission" date="2014-04" db="EMBL/GenBank/DDBJ databases">
        <title>Genome evolution of avian class.</title>
        <authorList>
            <person name="Zhang G."/>
            <person name="Li C."/>
        </authorList>
    </citation>
    <scope>NUCLEOTIDE SEQUENCE [LARGE SCALE GENOMIC DNA]</scope>
    <source>
        <strain evidence="18">BGI_Y956</strain>
    </source>
</reference>
<dbReference type="InterPro" id="IPR000413">
    <property type="entry name" value="Integrin_alpha"/>
</dbReference>
<dbReference type="PRINTS" id="PR00453">
    <property type="entry name" value="VWFADOMAIN"/>
</dbReference>
<accession>A0A091V2K3</accession>
<evidence type="ECO:0000256" key="7">
    <source>
        <dbReference type="ARBA" id="ARBA00022837"/>
    </source>
</evidence>
<dbReference type="InterPro" id="IPR002035">
    <property type="entry name" value="VWF_A"/>
</dbReference>
<keyword evidence="11 16" id="KW-0472">Membrane</keyword>
<dbReference type="Gene3D" id="3.40.50.410">
    <property type="entry name" value="von Willebrand factor, type A domain"/>
    <property type="match status" value="1"/>
</dbReference>
<sequence length="951" mass="106271">SGTEIAFILDGSGSIEPEDFERAKAFIHKMMKTLYKECFECDFAVVQYGYEIRTEFDLRENWDPRATLQKVLDIVQVCNVTKTASAMQHVLDSIFTESHGSRKDAAKVMIVLTDGEILLDEMNLTTVINSPKMAGIERYAIGVGDAFKKPKALNELRLIASGPDDTNVFQVTNYSALDGLLSTLQQSIIGIEGMQGDALEYELAQAGFSVQILDKQVLMFGAVGAFDWSGGILLYDLATKTAVFLNESKEEAKKAKYSYLGYSVAVVHTEYGPLYVAGAPRHSMRGKVLVFQDNRLKQTLQGEQVGSYFGSELCPVDVNHDGVTDLLLVGAPFYHIRGEEGRVYVYRLETETGLFTKKGHLNVQVTSPFARFGFTVASVGDINGDGYEDIAVGAPLEDQLSHSSSFGSIYIFNGDKDKIKSSFSQRVKASEISSGLQYFGQSIDGGFDFTNDGLRDITVGSLENVVVLRSRPVVHFLTSMRFNPERILIFQNNSILTATLCFDTISALPVSQQVFSQLYVLYTVDLDVKMAKRRVQFEDQNTTTSGKLLVSKHMCSELQLHTLPCEFDCFSSVFLRVKHKLYKKNDNLEFAVPVLDRYKPSEMHFQLPYKKDCNNKTICTAHLTLTSQIQKELVVGHTKEVTMNVSLTNSGDDSYMTTMVLNYPKNLHFKKVTVEPFSPAVRCGQPMPLTSVVLSCNCRIGHPVFKTTTANFSVIWQLDETVFQNKSAITINITNINENSTILTEEHVLDVRYAFTAVLTKPVSLMYVNVSEGLLENKEFKFNINGENHFNATIKLQIWVPISIQGHNIITVKNASGTQVLFLFFFPNPIPLHCWRLSRPLAFQGIRDVRYQCVQCSIQTDGDNITVAAELSLKNSHQFLKSRTVLLVPGKITFNRELYLGLKDENHNAEITLVFLRDEVFDPLPVIIGSCVGGLALLVFIILLLWKVGII</sequence>
<dbReference type="Pfam" id="PF20805">
    <property type="entry name" value="Integrin_A_Ig_2"/>
    <property type="match status" value="1"/>
</dbReference>
<evidence type="ECO:0000256" key="12">
    <source>
        <dbReference type="ARBA" id="ARBA00023157"/>
    </source>
</evidence>
<dbReference type="SUPFAM" id="SSF53300">
    <property type="entry name" value="vWA-like"/>
    <property type="match status" value="1"/>
</dbReference>
<evidence type="ECO:0000256" key="11">
    <source>
        <dbReference type="ARBA" id="ARBA00023136"/>
    </source>
</evidence>
<keyword evidence="8 16" id="KW-0130">Cell adhesion</keyword>
<dbReference type="Pfam" id="PF01839">
    <property type="entry name" value="FG-GAP"/>
    <property type="match status" value="2"/>
</dbReference>
<evidence type="ECO:0000256" key="3">
    <source>
        <dbReference type="ARBA" id="ARBA00022692"/>
    </source>
</evidence>
<dbReference type="PANTHER" id="PTHR23220:SF79">
    <property type="entry name" value="INTEGRIN ALPHA-E"/>
    <property type="match status" value="1"/>
</dbReference>
<dbReference type="GO" id="GO:0009897">
    <property type="term" value="C:external side of plasma membrane"/>
    <property type="evidence" value="ECO:0007669"/>
    <property type="project" value="TreeGrafter"/>
</dbReference>
<dbReference type="GO" id="GO:0046872">
    <property type="term" value="F:metal ion binding"/>
    <property type="evidence" value="ECO:0007669"/>
    <property type="project" value="UniProtKB-KW"/>
</dbReference>
<keyword evidence="4" id="KW-0479">Metal-binding</keyword>
<keyword evidence="13 16" id="KW-0675">Receptor</keyword>
<dbReference type="EMBL" id="KL410404">
    <property type="protein sequence ID" value="KFQ96540.1"/>
    <property type="molecule type" value="Genomic_DNA"/>
</dbReference>
<dbReference type="PROSITE" id="PS50234">
    <property type="entry name" value="VWFA"/>
    <property type="match status" value="1"/>
</dbReference>
<evidence type="ECO:0000313" key="19">
    <source>
        <dbReference type="Proteomes" id="UP000053283"/>
    </source>
</evidence>
<evidence type="ECO:0000259" key="17">
    <source>
        <dbReference type="PROSITE" id="PS50234"/>
    </source>
</evidence>
<dbReference type="InterPro" id="IPR036465">
    <property type="entry name" value="vWFA_dom_sf"/>
</dbReference>
<name>A0A091V2K3_NIPNI</name>
<evidence type="ECO:0000256" key="2">
    <source>
        <dbReference type="ARBA" id="ARBA00008054"/>
    </source>
</evidence>
<keyword evidence="6" id="KW-0677">Repeat</keyword>
<keyword evidence="7" id="KW-0106">Calcium</keyword>
<keyword evidence="9 16" id="KW-1133">Transmembrane helix</keyword>
<comment type="subcellular location">
    <subcellularLocation>
        <location evidence="1 16">Membrane</location>
        <topology evidence="1 16">Single-pass type I membrane protein</topology>
    </subcellularLocation>
</comment>
<feature type="non-terminal residue" evidence="18">
    <location>
        <position position="951"/>
    </location>
</feature>
<evidence type="ECO:0000256" key="13">
    <source>
        <dbReference type="ARBA" id="ARBA00023170"/>
    </source>
</evidence>
<evidence type="ECO:0000256" key="9">
    <source>
        <dbReference type="ARBA" id="ARBA00022989"/>
    </source>
</evidence>
<gene>
    <name evidence="18" type="ORF">Y956_11584</name>
</gene>
<dbReference type="InterPro" id="IPR028994">
    <property type="entry name" value="Integrin_alpha_N"/>
</dbReference>
<dbReference type="PROSITE" id="PS51470">
    <property type="entry name" value="FG_GAP"/>
    <property type="match status" value="3"/>
</dbReference>
<evidence type="ECO:0000256" key="6">
    <source>
        <dbReference type="ARBA" id="ARBA00022737"/>
    </source>
</evidence>
<proteinExistence type="inferred from homology"/>
<feature type="repeat" description="FG-GAP" evidence="15">
    <location>
        <begin position="425"/>
        <end position="485"/>
    </location>
</feature>
<evidence type="ECO:0000256" key="14">
    <source>
        <dbReference type="ARBA" id="ARBA00023180"/>
    </source>
</evidence>
<evidence type="ECO:0000256" key="16">
    <source>
        <dbReference type="RuleBase" id="RU003762"/>
    </source>
</evidence>
<dbReference type="eggNOG" id="KOG3637">
    <property type="taxonomic scope" value="Eukaryota"/>
</dbReference>
<dbReference type="SMART" id="SM00191">
    <property type="entry name" value="Int_alpha"/>
    <property type="match status" value="4"/>
</dbReference>
<comment type="similarity">
    <text evidence="2 16">Belongs to the integrin alpha chain family.</text>
</comment>
<dbReference type="Pfam" id="PF00092">
    <property type="entry name" value="VWA"/>
    <property type="match status" value="1"/>
</dbReference>
<dbReference type="Pfam" id="PF08441">
    <property type="entry name" value="Integrin_A_Ig_1"/>
    <property type="match status" value="1"/>
</dbReference>
<organism evidence="18 19">
    <name type="scientific">Nipponia nippon</name>
    <name type="common">Crested ibis</name>
    <name type="synonym">Ibis nippon</name>
    <dbReference type="NCBI Taxonomy" id="128390"/>
    <lineage>
        <taxon>Eukaryota</taxon>
        <taxon>Metazoa</taxon>
        <taxon>Chordata</taxon>
        <taxon>Craniata</taxon>
        <taxon>Vertebrata</taxon>
        <taxon>Euteleostomi</taxon>
        <taxon>Archelosauria</taxon>
        <taxon>Archosauria</taxon>
        <taxon>Dinosauria</taxon>
        <taxon>Saurischia</taxon>
        <taxon>Theropoda</taxon>
        <taxon>Coelurosauria</taxon>
        <taxon>Aves</taxon>
        <taxon>Neognathae</taxon>
        <taxon>Neoaves</taxon>
        <taxon>Aequornithes</taxon>
        <taxon>Pelecaniformes</taxon>
        <taxon>Threskiornithidae</taxon>
        <taxon>Nipponia</taxon>
    </lineage>
</organism>
<dbReference type="Gene3D" id="2.130.10.130">
    <property type="entry name" value="Integrin alpha, N-terminal"/>
    <property type="match status" value="1"/>
</dbReference>
<evidence type="ECO:0000256" key="4">
    <source>
        <dbReference type="ARBA" id="ARBA00022723"/>
    </source>
</evidence>
<evidence type="ECO:0000256" key="8">
    <source>
        <dbReference type="ARBA" id="ARBA00022889"/>
    </source>
</evidence>
<dbReference type="Gene3D" id="1.20.5.930">
    <property type="entry name" value="Bicelle-embedded integrin alpha(iib) transmembrane segment"/>
    <property type="match status" value="1"/>
</dbReference>
<dbReference type="STRING" id="128390.A0A091V2K3"/>
<evidence type="ECO:0000256" key="15">
    <source>
        <dbReference type="PROSITE-ProRule" id="PRU00803"/>
    </source>
</evidence>
<keyword evidence="5" id="KW-0732">Signal</keyword>
<dbReference type="GO" id="GO:0007160">
    <property type="term" value="P:cell-matrix adhesion"/>
    <property type="evidence" value="ECO:0007669"/>
    <property type="project" value="TreeGrafter"/>
</dbReference>
<dbReference type="GO" id="GO:0033627">
    <property type="term" value="P:cell adhesion mediated by integrin"/>
    <property type="evidence" value="ECO:0007669"/>
    <property type="project" value="TreeGrafter"/>
</dbReference>
<dbReference type="InterPro" id="IPR032695">
    <property type="entry name" value="Integrin_dom_sf"/>
</dbReference>
<dbReference type="InterPro" id="IPR013519">
    <property type="entry name" value="Int_alpha_beta-p"/>
</dbReference>
<feature type="repeat" description="FG-GAP" evidence="15">
    <location>
        <begin position="358"/>
        <end position="421"/>
    </location>
</feature>
<keyword evidence="10 16" id="KW-0401">Integrin</keyword>
<dbReference type="PANTHER" id="PTHR23220">
    <property type="entry name" value="INTEGRIN ALPHA"/>
    <property type="match status" value="1"/>
</dbReference>
<dbReference type="AlphaFoldDB" id="A0A091V2K3"/>
<dbReference type="InterPro" id="IPR013649">
    <property type="entry name" value="Integrin_alpha_Ig-like_1"/>
</dbReference>
<dbReference type="InterPro" id="IPR048285">
    <property type="entry name" value="Integrin_alpha_Ig-like_2"/>
</dbReference>
<dbReference type="PRINTS" id="PR01185">
    <property type="entry name" value="INTEGRINA"/>
</dbReference>
<feature type="domain" description="VWFA" evidence="17">
    <location>
        <begin position="4"/>
        <end position="184"/>
    </location>
</feature>
<keyword evidence="12" id="KW-1015">Disulfide bond</keyword>
<dbReference type="GO" id="GO:0008305">
    <property type="term" value="C:integrin complex"/>
    <property type="evidence" value="ECO:0007669"/>
    <property type="project" value="InterPro"/>
</dbReference>
<feature type="non-terminal residue" evidence="18">
    <location>
        <position position="1"/>
    </location>
</feature>
<dbReference type="GO" id="GO:0007229">
    <property type="term" value="P:integrin-mediated signaling pathway"/>
    <property type="evidence" value="ECO:0007669"/>
    <property type="project" value="UniProtKB-KW"/>
</dbReference>
<dbReference type="GO" id="GO:0098609">
    <property type="term" value="P:cell-cell adhesion"/>
    <property type="evidence" value="ECO:0007669"/>
    <property type="project" value="TreeGrafter"/>
</dbReference>
<keyword evidence="14" id="KW-0325">Glycoprotein</keyword>
<protein>
    <submittedName>
        <fullName evidence="18">Integrin alpha-E</fullName>
    </submittedName>
</protein>
<feature type="transmembrane region" description="Helical" evidence="16">
    <location>
        <begin position="924"/>
        <end position="946"/>
    </location>
</feature>
<dbReference type="Proteomes" id="UP000053283">
    <property type="component" value="Unassembled WGS sequence"/>
</dbReference>
<feature type="repeat" description="FG-GAP" evidence="15">
    <location>
        <begin position="295"/>
        <end position="355"/>
    </location>
</feature>
<evidence type="ECO:0000256" key="1">
    <source>
        <dbReference type="ARBA" id="ARBA00004479"/>
    </source>
</evidence>
<dbReference type="Gene3D" id="2.60.40.1510">
    <property type="entry name" value="ntegrin, alpha v. Chain A, domain 3"/>
    <property type="match status" value="1"/>
</dbReference>
<dbReference type="InterPro" id="IPR013517">
    <property type="entry name" value="FG-GAP"/>
</dbReference>
<dbReference type="SUPFAM" id="SSF69318">
    <property type="entry name" value="Integrin alpha N-terminal domain"/>
    <property type="match status" value="1"/>
</dbReference>
<dbReference type="GO" id="GO:0005178">
    <property type="term" value="F:integrin binding"/>
    <property type="evidence" value="ECO:0007669"/>
    <property type="project" value="TreeGrafter"/>
</dbReference>
<dbReference type="SMART" id="SM00327">
    <property type="entry name" value="VWA"/>
    <property type="match status" value="1"/>
</dbReference>
<evidence type="ECO:0000313" key="18">
    <source>
        <dbReference type="EMBL" id="KFQ96540.1"/>
    </source>
</evidence>
<dbReference type="SUPFAM" id="SSF69179">
    <property type="entry name" value="Integrin domains"/>
    <property type="match status" value="2"/>
</dbReference>
<evidence type="ECO:0000256" key="10">
    <source>
        <dbReference type="ARBA" id="ARBA00023037"/>
    </source>
</evidence>